<comment type="caution">
    <text evidence="2">The sequence shown here is derived from an EMBL/GenBank/DDBJ whole genome shotgun (WGS) entry which is preliminary data.</text>
</comment>
<evidence type="ECO:0000313" key="3">
    <source>
        <dbReference type="Proteomes" id="UP000435802"/>
    </source>
</evidence>
<dbReference type="SUPFAM" id="SSF54593">
    <property type="entry name" value="Glyoxalase/Bleomycin resistance protein/Dihydroxybiphenyl dioxygenase"/>
    <property type="match status" value="1"/>
</dbReference>
<dbReference type="InterPro" id="IPR026275">
    <property type="entry name" value="Glyoxalase/dOase/EhpR"/>
</dbReference>
<reference evidence="2 3" key="1">
    <citation type="submission" date="2019-12" db="EMBL/GenBank/DDBJ databases">
        <title>Shinella kummerowiae sp. nov., a symbiotic bacterium isolated from root nodules of the herbal legume Kummerowia stipulacea.</title>
        <authorList>
            <person name="Gao J."/>
        </authorList>
    </citation>
    <scope>NUCLEOTIDE SEQUENCE [LARGE SCALE GENOMIC DNA]</scope>
    <source>
        <strain evidence="2 3">CCBAU 25048</strain>
    </source>
</reference>
<feature type="domain" description="VOC" evidence="1">
    <location>
        <begin position="3"/>
        <end position="120"/>
    </location>
</feature>
<sequence>MISPGLLILYVEDPARSSRFYETILDRPPVFETPGYVGFDFGNGLGLGLWSTTSTEFVSGGTGNRSEIAIVVDGDAAIDALHDNWKADGIAIEQPPFTAVFGRTFVALDPDGHRVRVCPPDK</sequence>
<protein>
    <submittedName>
        <fullName evidence="2">Glyoxalase</fullName>
    </submittedName>
</protein>
<dbReference type="Gene3D" id="3.30.720.110">
    <property type="match status" value="1"/>
</dbReference>
<dbReference type="EMBL" id="WUMK01000006">
    <property type="protein sequence ID" value="MXN47094.1"/>
    <property type="molecule type" value="Genomic_DNA"/>
</dbReference>
<dbReference type="Pfam" id="PF00903">
    <property type="entry name" value="Glyoxalase"/>
    <property type="match status" value="1"/>
</dbReference>
<evidence type="ECO:0000313" key="2">
    <source>
        <dbReference type="EMBL" id="MXN47094.1"/>
    </source>
</evidence>
<gene>
    <name evidence="2" type="ORF">GR138_18015</name>
</gene>
<dbReference type="OrthoDB" id="9806945at2"/>
<keyword evidence="3" id="KW-1185">Reference proteome</keyword>
<dbReference type="PIRSF" id="PIRSF039020">
    <property type="entry name" value="EhpR"/>
    <property type="match status" value="1"/>
</dbReference>
<dbReference type="InterPro" id="IPR004360">
    <property type="entry name" value="Glyas_Fos-R_dOase_dom"/>
</dbReference>
<dbReference type="RefSeq" id="WP_160860615.1">
    <property type="nucleotide sequence ID" value="NZ_WUMK01000006.1"/>
</dbReference>
<proteinExistence type="predicted"/>
<dbReference type="InterPro" id="IPR029068">
    <property type="entry name" value="Glyas_Bleomycin-R_OHBP_Dase"/>
</dbReference>
<dbReference type="Gene3D" id="3.30.720.120">
    <property type="match status" value="1"/>
</dbReference>
<name>A0A6N8SDD9_9HYPH</name>
<dbReference type="PROSITE" id="PS51819">
    <property type="entry name" value="VOC"/>
    <property type="match status" value="1"/>
</dbReference>
<dbReference type="InterPro" id="IPR037523">
    <property type="entry name" value="VOC_core"/>
</dbReference>
<evidence type="ECO:0000259" key="1">
    <source>
        <dbReference type="PROSITE" id="PS51819"/>
    </source>
</evidence>
<dbReference type="Proteomes" id="UP000435802">
    <property type="component" value="Unassembled WGS sequence"/>
</dbReference>
<organism evidence="2 3">
    <name type="scientific">Shinella kummerowiae</name>
    <dbReference type="NCBI Taxonomy" id="417745"/>
    <lineage>
        <taxon>Bacteria</taxon>
        <taxon>Pseudomonadati</taxon>
        <taxon>Pseudomonadota</taxon>
        <taxon>Alphaproteobacteria</taxon>
        <taxon>Hyphomicrobiales</taxon>
        <taxon>Rhizobiaceae</taxon>
        <taxon>Shinella</taxon>
    </lineage>
</organism>
<dbReference type="AlphaFoldDB" id="A0A6N8SDD9"/>
<accession>A0A6N8SDD9</accession>